<feature type="region of interest" description="Disordered" evidence="1">
    <location>
        <begin position="309"/>
        <end position="349"/>
    </location>
</feature>
<accession>A0A443NL09</accession>
<evidence type="ECO:0000256" key="1">
    <source>
        <dbReference type="SAM" id="MobiDB-lite"/>
    </source>
</evidence>
<dbReference type="PANTHER" id="PTHR47512">
    <property type="entry name" value="EXPRESSED PROTEIN"/>
    <property type="match status" value="1"/>
</dbReference>
<feature type="compositionally biased region" description="Basic and acidic residues" evidence="1">
    <location>
        <begin position="26"/>
        <end position="35"/>
    </location>
</feature>
<dbReference type="PANTHER" id="PTHR47512:SF3">
    <property type="entry name" value="CHALCONE-FLAVONONE ISOMERASE FAMILY PROTEIN"/>
    <property type="match status" value="1"/>
</dbReference>
<proteinExistence type="predicted"/>
<feature type="region of interest" description="Disordered" evidence="1">
    <location>
        <begin position="67"/>
        <end position="86"/>
    </location>
</feature>
<evidence type="ECO:0000313" key="2">
    <source>
        <dbReference type="EMBL" id="RWR79210.1"/>
    </source>
</evidence>
<comment type="caution">
    <text evidence="2">The sequence shown here is derived from an EMBL/GenBank/DDBJ whole genome shotgun (WGS) entry which is preliminary data.</text>
</comment>
<keyword evidence="3" id="KW-1185">Reference proteome</keyword>
<protein>
    <submittedName>
        <fullName evidence="2">Myelin transcription factor 1 isoform X2</fullName>
    </submittedName>
</protein>
<dbReference type="EMBL" id="QPKB01000003">
    <property type="protein sequence ID" value="RWR79210.1"/>
    <property type="molecule type" value="Genomic_DNA"/>
</dbReference>
<dbReference type="Proteomes" id="UP000283530">
    <property type="component" value="Unassembled WGS sequence"/>
</dbReference>
<feature type="region of interest" description="Disordered" evidence="1">
    <location>
        <begin position="1"/>
        <end position="41"/>
    </location>
</feature>
<name>A0A443NL09_9MAGN</name>
<dbReference type="AlphaFoldDB" id="A0A443NL09"/>
<organism evidence="2 3">
    <name type="scientific">Cinnamomum micranthum f. kanehirae</name>
    <dbReference type="NCBI Taxonomy" id="337451"/>
    <lineage>
        <taxon>Eukaryota</taxon>
        <taxon>Viridiplantae</taxon>
        <taxon>Streptophyta</taxon>
        <taxon>Embryophyta</taxon>
        <taxon>Tracheophyta</taxon>
        <taxon>Spermatophyta</taxon>
        <taxon>Magnoliopsida</taxon>
        <taxon>Magnoliidae</taxon>
        <taxon>Laurales</taxon>
        <taxon>Lauraceae</taxon>
        <taxon>Cinnamomum</taxon>
    </lineage>
</organism>
<gene>
    <name evidence="2" type="ORF">CKAN_00777400</name>
</gene>
<feature type="compositionally biased region" description="Acidic residues" evidence="1">
    <location>
        <begin position="309"/>
        <end position="318"/>
    </location>
</feature>
<dbReference type="STRING" id="337451.A0A443NL09"/>
<dbReference type="OrthoDB" id="162989at2759"/>
<reference evidence="2 3" key="1">
    <citation type="journal article" date="2019" name="Nat. Plants">
        <title>Stout camphor tree genome fills gaps in understanding of flowering plant genome evolution.</title>
        <authorList>
            <person name="Chaw S.M."/>
            <person name="Liu Y.C."/>
            <person name="Wu Y.W."/>
            <person name="Wang H.Y."/>
            <person name="Lin C.I."/>
            <person name="Wu C.S."/>
            <person name="Ke H.M."/>
            <person name="Chang L.Y."/>
            <person name="Hsu C.Y."/>
            <person name="Yang H.T."/>
            <person name="Sudianto E."/>
            <person name="Hsu M.H."/>
            <person name="Wu K.P."/>
            <person name="Wang L.N."/>
            <person name="Leebens-Mack J.H."/>
            <person name="Tsai I.J."/>
        </authorList>
    </citation>
    <scope>NUCLEOTIDE SEQUENCE [LARGE SCALE GENOMIC DNA]</scope>
    <source>
        <strain evidence="3">cv. Chaw 1501</strain>
        <tissue evidence="2">Young leaves</tissue>
    </source>
</reference>
<feature type="compositionally biased region" description="Basic and acidic residues" evidence="1">
    <location>
        <begin position="337"/>
        <end position="349"/>
    </location>
</feature>
<sequence length="349" mass="37803">METPSSMRRVTRSQTLTASNNMPMSRKKEEPEKVISRSTKGKIQDRSALFDITNDSPIVGLAMGSLKTPSSVDKNKDGAKQTPGTGEVLLRGQVKTLLQKIEEDSDLPKLSFNQPPFPQFQGLLNSPAAAFLAPTPANTPSLSNLSNGNTAVEINGLPPAVISIAEEQDPNITQVTHDLQQETLESSESPITRALLFDDSPGKSEISDSSTLSSELTFLGSCCNEKSDVDDNASVWSIQVNASSQGDVEDPEEVMGEVEDYEEEEMGEVEDGGLIDELCAGLEKVCVQEKGGMAEFKGRHTRFIYNSDDEIEGEEEATADSSVSPSVLCLKGMPMPEGKHLRFPEEDED</sequence>
<feature type="compositionally biased region" description="Polar residues" evidence="1">
    <location>
        <begin position="1"/>
        <end position="23"/>
    </location>
</feature>
<evidence type="ECO:0000313" key="3">
    <source>
        <dbReference type="Proteomes" id="UP000283530"/>
    </source>
</evidence>